<proteinExistence type="predicted"/>
<keyword evidence="2" id="KW-1185">Reference proteome</keyword>
<dbReference type="EMBL" id="JASBWV010000020">
    <property type="protein sequence ID" value="KAJ9120531.1"/>
    <property type="molecule type" value="Genomic_DNA"/>
</dbReference>
<dbReference type="Proteomes" id="UP001234202">
    <property type="component" value="Unassembled WGS sequence"/>
</dbReference>
<name>A0ACC2XA76_9TREE</name>
<comment type="caution">
    <text evidence="1">The sequence shown here is derived from an EMBL/GenBank/DDBJ whole genome shotgun (WGS) entry which is preliminary data.</text>
</comment>
<reference evidence="1" key="1">
    <citation type="submission" date="2023-04" db="EMBL/GenBank/DDBJ databases">
        <title>Draft Genome sequencing of Naganishia species isolated from polar environments using Oxford Nanopore Technology.</title>
        <authorList>
            <person name="Leo P."/>
            <person name="Venkateswaran K."/>
        </authorList>
    </citation>
    <scope>NUCLEOTIDE SEQUENCE</scope>
    <source>
        <strain evidence="1">DBVPG 5303</strain>
    </source>
</reference>
<accession>A0ACC2XA76</accession>
<evidence type="ECO:0000313" key="2">
    <source>
        <dbReference type="Proteomes" id="UP001234202"/>
    </source>
</evidence>
<evidence type="ECO:0000313" key="1">
    <source>
        <dbReference type="EMBL" id="KAJ9120531.1"/>
    </source>
</evidence>
<protein>
    <submittedName>
        <fullName evidence="1">Uncharacterized protein</fullName>
    </submittedName>
</protein>
<gene>
    <name evidence="1" type="ORF">QFC24_005204</name>
</gene>
<sequence length="197" mass="21937">MPLHEEGKPDPQGLQLWIDLPAKDKGIDPLYQEMLSKDITTVHPSEDVEITVISGESHGEKGPVRPVGGCWYLDFKLKKKGAKVFQPLPKGWTMLSGGLRVGNDTTEQSAYHTIVLSANEGEDGVWLESTNDKLTRGVLIAGEPLQQRVVQYGPFVTTSTEEARQAIQDFQNAENGFEKAKHWRSEIGKPLTNRMVR</sequence>
<organism evidence="1 2">
    <name type="scientific">Naganishia onofrii</name>
    <dbReference type="NCBI Taxonomy" id="1851511"/>
    <lineage>
        <taxon>Eukaryota</taxon>
        <taxon>Fungi</taxon>
        <taxon>Dikarya</taxon>
        <taxon>Basidiomycota</taxon>
        <taxon>Agaricomycotina</taxon>
        <taxon>Tremellomycetes</taxon>
        <taxon>Filobasidiales</taxon>
        <taxon>Filobasidiaceae</taxon>
        <taxon>Naganishia</taxon>
    </lineage>
</organism>